<accession>A0A8K0QZM3</accession>
<dbReference type="Gene3D" id="3.40.50.1820">
    <property type="entry name" value="alpha/beta hydrolase"/>
    <property type="match status" value="1"/>
</dbReference>
<evidence type="ECO:0000313" key="5">
    <source>
        <dbReference type="EMBL" id="KAH7079538.1"/>
    </source>
</evidence>
<dbReference type="SUPFAM" id="SSF53474">
    <property type="entry name" value="alpha/beta-Hydrolases"/>
    <property type="match status" value="1"/>
</dbReference>
<reference evidence="5" key="1">
    <citation type="journal article" date="2021" name="Nat. Commun.">
        <title>Genetic determinants of endophytism in the Arabidopsis root mycobiome.</title>
        <authorList>
            <person name="Mesny F."/>
            <person name="Miyauchi S."/>
            <person name="Thiergart T."/>
            <person name="Pickel B."/>
            <person name="Atanasova L."/>
            <person name="Karlsson M."/>
            <person name="Huettel B."/>
            <person name="Barry K.W."/>
            <person name="Haridas S."/>
            <person name="Chen C."/>
            <person name="Bauer D."/>
            <person name="Andreopoulos W."/>
            <person name="Pangilinan J."/>
            <person name="LaButti K."/>
            <person name="Riley R."/>
            <person name="Lipzen A."/>
            <person name="Clum A."/>
            <person name="Drula E."/>
            <person name="Henrissat B."/>
            <person name="Kohler A."/>
            <person name="Grigoriev I.V."/>
            <person name="Martin F.M."/>
            <person name="Hacquard S."/>
        </authorList>
    </citation>
    <scope>NUCLEOTIDE SEQUENCE</scope>
    <source>
        <strain evidence="5">MPI-SDFR-AT-0120</strain>
    </source>
</reference>
<sequence length="529" mass="59024">MAETSQNGHIDAEAITPYTMHVSSRYLELTKKKLELTRLPRELELPESRKWEHGTPKAVLEPLLDFWLDGYDWRAAEAQFNASLPQFRTTVTIPSAADDSASHSLRIHFVHKQSKHPNAIPLLICHSWPSSFIEVQRIIGALTDPHSLPSFGDGAQQAFHVVAPSIPGFGFSDASSSLDFGVRETADVFDGLMSRLGYKQYVAHGIGWGFSICRALAMQHPQHCLAVHTANPSFAEPTVRRGPIAFLKYRVAKLTKGKLPMLSFGYVPNELQPQAIPAITSPKHNSLYSDRPLGLTLHRLYSLRPQTLSFSLCDSPVGLLAALLDVIHTRVPSGSPLTSRSRSPFLSPVELEMQESNHVQAQPGHERVQSDSTVRAHPLSPRQSEMDVRNYTWSPTEILNWTMMQWLPGPESSLQWLRQAHLDTTVPQWNDYCATPLGISSFRARNSNKTTPLMWGSTSWQIGWVRTDHNLSTHQICANMGLSPQVKRHQRPATLPAWEAPDLLVLDLRECFGAFLTDGKLANLPLTAS</sequence>
<dbReference type="GO" id="GO:0097176">
    <property type="term" value="P:epoxide metabolic process"/>
    <property type="evidence" value="ECO:0007669"/>
    <property type="project" value="TreeGrafter"/>
</dbReference>
<dbReference type="PANTHER" id="PTHR21661">
    <property type="entry name" value="EPOXIDE HYDROLASE 1-RELATED"/>
    <property type="match status" value="1"/>
</dbReference>
<evidence type="ECO:0000259" key="4">
    <source>
        <dbReference type="Pfam" id="PF06441"/>
    </source>
</evidence>
<keyword evidence="2 5" id="KW-0378">Hydrolase</keyword>
<dbReference type="InterPro" id="IPR010497">
    <property type="entry name" value="Epoxide_hydro_N"/>
</dbReference>
<dbReference type="AlphaFoldDB" id="A0A8K0QZM3"/>
<dbReference type="InterPro" id="IPR029058">
    <property type="entry name" value="AB_hydrolase_fold"/>
</dbReference>
<comment type="similarity">
    <text evidence="1">Belongs to the peptidase S33 family.</text>
</comment>
<dbReference type="Pfam" id="PF06441">
    <property type="entry name" value="EHN"/>
    <property type="match status" value="1"/>
</dbReference>
<dbReference type="EMBL" id="JAGMVJ010000016">
    <property type="protein sequence ID" value="KAH7079538.1"/>
    <property type="molecule type" value="Genomic_DNA"/>
</dbReference>
<dbReference type="PANTHER" id="PTHR21661:SF71">
    <property type="entry name" value="EPOXIDE HYDROLASE N-TERMINAL DOMAIN-CONTAINING PROTEIN"/>
    <property type="match status" value="1"/>
</dbReference>
<dbReference type="GO" id="GO:0004301">
    <property type="term" value="F:epoxide hydrolase activity"/>
    <property type="evidence" value="ECO:0007669"/>
    <property type="project" value="TreeGrafter"/>
</dbReference>
<evidence type="ECO:0000256" key="1">
    <source>
        <dbReference type="ARBA" id="ARBA00010088"/>
    </source>
</evidence>
<dbReference type="OrthoDB" id="7130006at2759"/>
<protein>
    <submittedName>
        <fullName evidence="5">Alpha/Beta hydrolase protein</fullName>
    </submittedName>
</protein>
<feature type="domain" description="Epoxide hydrolase N-terminal" evidence="4">
    <location>
        <begin position="15"/>
        <end position="135"/>
    </location>
</feature>
<comment type="caution">
    <text evidence="5">The sequence shown here is derived from an EMBL/GenBank/DDBJ whole genome shotgun (WGS) entry which is preliminary data.</text>
</comment>
<dbReference type="Proteomes" id="UP000813461">
    <property type="component" value="Unassembled WGS sequence"/>
</dbReference>
<evidence type="ECO:0000256" key="3">
    <source>
        <dbReference type="SAM" id="MobiDB-lite"/>
    </source>
</evidence>
<name>A0A8K0QZM3_9PLEO</name>
<proteinExistence type="inferred from homology"/>
<evidence type="ECO:0000313" key="6">
    <source>
        <dbReference type="Proteomes" id="UP000813461"/>
    </source>
</evidence>
<evidence type="ECO:0000256" key="2">
    <source>
        <dbReference type="ARBA" id="ARBA00022801"/>
    </source>
</evidence>
<organism evidence="5 6">
    <name type="scientific">Paraphoma chrysanthemicola</name>
    <dbReference type="NCBI Taxonomy" id="798071"/>
    <lineage>
        <taxon>Eukaryota</taxon>
        <taxon>Fungi</taxon>
        <taxon>Dikarya</taxon>
        <taxon>Ascomycota</taxon>
        <taxon>Pezizomycotina</taxon>
        <taxon>Dothideomycetes</taxon>
        <taxon>Pleosporomycetidae</taxon>
        <taxon>Pleosporales</taxon>
        <taxon>Pleosporineae</taxon>
        <taxon>Phaeosphaeriaceae</taxon>
        <taxon>Paraphoma</taxon>
    </lineage>
</organism>
<feature type="region of interest" description="Disordered" evidence="3">
    <location>
        <begin position="360"/>
        <end position="381"/>
    </location>
</feature>
<gene>
    <name evidence="5" type="ORF">FB567DRAFT_124386</name>
</gene>
<keyword evidence="6" id="KW-1185">Reference proteome</keyword>